<evidence type="ECO:0000313" key="2">
    <source>
        <dbReference type="EMBL" id="QDU57026.1"/>
    </source>
</evidence>
<evidence type="ECO:0000256" key="1">
    <source>
        <dbReference type="SAM" id="SignalP"/>
    </source>
</evidence>
<name>A0A518AQN0_9BACT</name>
<dbReference type="Proteomes" id="UP000315750">
    <property type="component" value="Chromosome"/>
</dbReference>
<feature type="signal peptide" evidence="1">
    <location>
        <begin position="1"/>
        <end position="27"/>
    </location>
</feature>
<dbReference type="RefSeq" id="WP_145247898.1">
    <property type="nucleotide sequence ID" value="NZ_CP036278.1"/>
</dbReference>
<dbReference type="KEGG" id="amuc:Pan181_32400"/>
<dbReference type="OrthoDB" id="9954212at2"/>
<gene>
    <name evidence="2" type="ORF">Pan181_32400</name>
</gene>
<reference evidence="2 3" key="1">
    <citation type="submission" date="2019-02" db="EMBL/GenBank/DDBJ databases">
        <title>Deep-cultivation of Planctomycetes and their phenomic and genomic characterization uncovers novel biology.</title>
        <authorList>
            <person name="Wiegand S."/>
            <person name="Jogler M."/>
            <person name="Boedeker C."/>
            <person name="Pinto D."/>
            <person name="Vollmers J."/>
            <person name="Rivas-Marin E."/>
            <person name="Kohn T."/>
            <person name="Peeters S.H."/>
            <person name="Heuer A."/>
            <person name="Rast P."/>
            <person name="Oberbeckmann S."/>
            <person name="Bunk B."/>
            <person name="Jeske O."/>
            <person name="Meyerdierks A."/>
            <person name="Storesund J.E."/>
            <person name="Kallscheuer N."/>
            <person name="Luecker S."/>
            <person name="Lage O.M."/>
            <person name="Pohl T."/>
            <person name="Merkel B.J."/>
            <person name="Hornburger P."/>
            <person name="Mueller R.-W."/>
            <person name="Bruemmer F."/>
            <person name="Labrenz M."/>
            <person name="Spormann A.M."/>
            <person name="Op den Camp H."/>
            <person name="Overmann J."/>
            <person name="Amann R."/>
            <person name="Jetten M.S.M."/>
            <person name="Mascher T."/>
            <person name="Medema M.H."/>
            <person name="Devos D.P."/>
            <person name="Kaster A.-K."/>
            <person name="Ovreas L."/>
            <person name="Rohde M."/>
            <person name="Galperin M.Y."/>
            <person name="Jogler C."/>
        </authorList>
    </citation>
    <scope>NUCLEOTIDE SEQUENCE [LARGE SCALE GENOMIC DNA]</scope>
    <source>
        <strain evidence="2 3">Pan181</strain>
    </source>
</reference>
<keyword evidence="3" id="KW-1185">Reference proteome</keyword>
<keyword evidence="1" id="KW-0732">Signal</keyword>
<evidence type="ECO:0000313" key="3">
    <source>
        <dbReference type="Proteomes" id="UP000315750"/>
    </source>
</evidence>
<dbReference type="AlphaFoldDB" id="A0A518AQN0"/>
<accession>A0A518AQN0</accession>
<proteinExistence type="predicted"/>
<feature type="chain" id="PRO_5022058434" evidence="1">
    <location>
        <begin position="28"/>
        <end position="138"/>
    </location>
</feature>
<sequence precursor="true">MQSLIAKCRTVVAVVALASWGATAALASDSNLWSKWFGAECDCPTKQCCDDYCRKPLPCAPCTTCPRGCDDYCRKPMPCTPCCVRGTLCDDYCSKPMPCIRCRSTVYDVCVPYRVSYCLSYCQHFHGKVMDSPLMPSR</sequence>
<organism evidence="2 3">
    <name type="scientific">Aeoliella mucimassa</name>
    <dbReference type="NCBI Taxonomy" id="2527972"/>
    <lineage>
        <taxon>Bacteria</taxon>
        <taxon>Pseudomonadati</taxon>
        <taxon>Planctomycetota</taxon>
        <taxon>Planctomycetia</taxon>
        <taxon>Pirellulales</taxon>
        <taxon>Lacipirellulaceae</taxon>
        <taxon>Aeoliella</taxon>
    </lineage>
</organism>
<dbReference type="EMBL" id="CP036278">
    <property type="protein sequence ID" value="QDU57026.1"/>
    <property type="molecule type" value="Genomic_DNA"/>
</dbReference>
<protein>
    <submittedName>
        <fullName evidence="2">Uncharacterized protein</fullName>
    </submittedName>
</protein>